<feature type="domain" description="HTH tetR-type" evidence="5">
    <location>
        <begin position="4"/>
        <end position="64"/>
    </location>
</feature>
<gene>
    <name evidence="6" type="ORF">UO65_1010</name>
</gene>
<evidence type="ECO:0000256" key="2">
    <source>
        <dbReference type="ARBA" id="ARBA00023125"/>
    </source>
</evidence>
<organism evidence="6 7">
    <name type="scientific">Actinokineospora spheciospongiae</name>
    <dbReference type="NCBI Taxonomy" id="909613"/>
    <lineage>
        <taxon>Bacteria</taxon>
        <taxon>Bacillati</taxon>
        <taxon>Actinomycetota</taxon>
        <taxon>Actinomycetes</taxon>
        <taxon>Pseudonocardiales</taxon>
        <taxon>Pseudonocardiaceae</taxon>
        <taxon>Actinokineospora</taxon>
    </lineage>
</organism>
<dbReference type="STRING" id="909613.UO65_1010"/>
<dbReference type="eggNOG" id="COG1309">
    <property type="taxonomic scope" value="Bacteria"/>
</dbReference>
<accession>A0A8E2X5L3</accession>
<evidence type="ECO:0000259" key="5">
    <source>
        <dbReference type="PROSITE" id="PS50977"/>
    </source>
</evidence>
<evidence type="ECO:0000256" key="1">
    <source>
        <dbReference type="ARBA" id="ARBA00023015"/>
    </source>
</evidence>
<dbReference type="AlphaFoldDB" id="W7ITM6"/>
<dbReference type="SUPFAM" id="SSF48498">
    <property type="entry name" value="Tetracyclin repressor-like, C-terminal domain"/>
    <property type="match status" value="1"/>
</dbReference>
<dbReference type="Proteomes" id="UP000019277">
    <property type="component" value="Unassembled WGS sequence"/>
</dbReference>
<proteinExistence type="predicted"/>
<keyword evidence="1" id="KW-0805">Transcription regulation</keyword>
<evidence type="ECO:0000256" key="4">
    <source>
        <dbReference type="PROSITE-ProRule" id="PRU00335"/>
    </source>
</evidence>
<evidence type="ECO:0000313" key="7">
    <source>
        <dbReference type="Proteomes" id="UP000019277"/>
    </source>
</evidence>
<evidence type="ECO:0000313" key="6">
    <source>
        <dbReference type="EMBL" id="EWC63713.1"/>
    </source>
</evidence>
<dbReference type="EMBL" id="AYXG01000039">
    <property type="protein sequence ID" value="EWC63713.1"/>
    <property type="molecule type" value="Genomic_DNA"/>
</dbReference>
<dbReference type="RefSeq" id="WP_233427445.1">
    <property type="nucleotide sequence ID" value="NZ_AYXG01000039.1"/>
</dbReference>
<name>W7ITM6_9PSEU</name>
<reference evidence="6 7" key="1">
    <citation type="journal article" date="2014" name="Genome Announc.">
        <title>Draft Genome Sequence of the Antitrypanosomally Active Sponge-Associated Bacterium Actinokineospora sp. Strain EG49.</title>
        <authorList>
            <person name="Harjes J."/>
            <person name="Ryu T."/>
            <person name="Abdelmohsen U.R."/>
            <person name="Moitinho-Silva L."/>
            <person name="Horn H."/>
            <person name="Ravasi T."/>
            <person name="Hentschel U."/>
        </authorList>
    </citation>
    <scope>NUCLEOTIDE SEQUENCE [LARGE SCALE GENOMIC DNA]</scope>
    <source>
        <strain evidence="6 7">EG49</strain>
    </source>
</reference>
<dbReference type="GO" id="GO:0003677">
    <property type="term" value="F:DNA binding"/>
    <property type="evidence" value="ECO:0007669"/>
    <property type="project" value="UniProtKB-UniRule"/>
</dbReference>
<dbReference type="PANTHER" id="PTHR47506:SF3">
    <property type="entry name" value="HTH-TYPE TRANSCRIPTIONAL REGULATOR LMRA"/>
    <property type="match status" value="1"/>
</dbReference>
<accession>W7ITM6</accession>
<dbReference type="Pfam" id="PF00440">
    <property type="entry name" value="TetR_N"/>
    <property type="match status" value="1"/>
</dbReference>
<dbReference type="InterPro" id="IPR001647">
    <property type="entry name" value="HTH_TetR"/>
</dbReference>
<dbReference type="PROSITE" id="PS50977">
    <property type="entry name" value="HTH_TETR_2"/>
    <property type="match status" value="1"/>
</dbReference>
<dbReference type="Pfam" id="PF21993">
    <property type="entry name" value="TetR_C_13_2"/>
    <property type="match status" value="1"/>
</dbReference>
<protein>
    <submittedName>
        <fullName evidence="6">Transcriptional regulator, TetR family</fullName>
    </submittedName>
</protein>
<evidence type="ECO:0000256" key="3">
    <source>
        <dbReference type="ARBA" id="ARBA00023163"/>
    </source>
</evidence>
<dbReference type="InterPro" id="IPR036271">
    <property type="entry name" value="Tet_transcr_reg_TetR-rel_C_sf"/>
</dbReference>
<dbReference type="Gene3D" id="1.10.357.10">
    <property type="entry name" value="Tetracycline Repressor, domain 2"/>
    <property type="match status" value="1"/>
</dbReference>
<dbReference type="InterPro" id="IPR054156">
    <property type="entry name" value="YxaF_TetR_C"/>
</dbReference>
<keyword evidence="2 4" id="KW-0238">DNA-binding</keyword>
<dbReference type="SUPFAM" id="SSF46689">
    <property type="entry name" value="Homeodomain-like"/>
    <property type="match status" value="1"/>
</dbReference>
<feature type="DNA-binding region" description="H-T-H motif" evidence="4">
    <location>
        <begin position="27"/>
        <end position="46"/>
    </location>
</feature>
<dbReference type="PANTHER" id="PTHR47506">
    <property type="entry name" value="TRANSCRIPTIONAL REGULATORY PROTEIN"/>
    <property type="match status" value="1"/>
</dbReference>
<comment type="caution">
    <text evidence="6">The sequence shown here is derived from an EMBL/GenBank/DDBJ whole genome shotgun (WGS) entry which is preliminary data.</text>
</comment>
<keyword evidence="3" id="KW-0804">Transcription</keyword>
<sequence length="188" mass="19809">MSPRGTRDRMIDSAIVLMRERGAAAVSIDAVLTHSGAPRGSVYHHFPGGRDELILAAGRRAADVISGLISQAAEAGDARAAVERIAAFWKKVLVAGGFRAGCPIVALAVDARADLPEAEAVVREAFERWQGLLREAIEAAGVRTEEADELAALVLAAIEGAVVLCRGKRSVEPLDVVTRRLVGLLPEG</sequence>
<dbReference type="PATRIC" id="fig|909613.9.peg.1024"/>
<dbReference type="InterPro" id="IPR009057">
    <property type="entry name" value="Homeodomain-like_sf"/>
</dbReference>
<keyword evidence="7" id="KW-1185">Reference proteome</keyword>